<keyword evidence="4" id="KW-0677">Repeat</keyword>
<evidence type="ECO:0000256" key="5">
    <source>
        <dbReference type="ARBA" id="ARBA00022771"/>
    </source>
</evidence>
<keyword evidence="7" id="KW-0862">Zinc</keyword>
<dbReference type="Gene3D" id="3.30.160.60">
    <property type="entry name" value="Classic Zinc Finger"/>
    <property type="match status" value="1"/>
</dbReference>
<name>A0AAW1B0A9_CROAD</name>
<keyword evidence="8" id="KW-0524">Neurogenesis</keyword>
<comment type="subcellular location">
    <subcellularLocation>
        <location evidence="1">Nucleus</location>
    </subcellularLocation>
</comment>
<evidence type="ECO:0000256" key="4">
    <source>
        <dbReference type="ARBA" id="ARBA00022737"/>
    </source>
</evidence>
<dbReference type="PANTHER" id="PTHR15065:SF5">
    <property type="entry name" value="INSULINOMA-ASSOCIATED PROTEIN 1"/>
    <property type="match status" value="1"/>
</dbReference>
<protein>
    <submittedName>
        <fullName evidence="17">Insulinoma-associated protein 1</fullName>
    </submittedName>
</protein>
<dbReference type="GO" id="GO:0010564">
    <property type="term" value="P:regulation of cell cycle process"/>
    <property type="evidence" value="ECO:0007669"/>
    <property type="project" value="TreeGrafter"/>
</dbReference>
<comment type="caution">
    <text evidence="17">The sequence shown here is derived from an EMBL/GenBank/DDBJ whole genome shotgun (WGS) entry which is preliminary data.</text>
</comment>
<dbReference type="SMART" id="SM00355">
    <property type="entry name" value="ZnF_C2H2"/>
    <property type="match status" value="2"/>
</dbReference>
<proteinExistence type="inferred from homology"/>
<dbReference type="GO" id="GO:0008270">
    <property type="term" value="F:zinc ion binding"/>
    <property type="evidence" value="ECO:0007669"/>
    <property type="project" value="UniProtKB-KW"/>
</dbReference>
<sequence length="256" mass="27309">MASPVSAESFPAPEPLLLGPGGDLKLWAVAAAAAASIASSPPLAPQHSHGPSPGTLKGRKAKAARKLHFEDEVSTSPVRQPRPRLFQRRLRREEVAAAATVVAAASRIRQVPGVVGAAAVENWRPLELRNSPARVAPSASDARAPCVSTCHSTTSPLTACPRLPPLPEACLEEAAPDGHSPLSLSRECHLCPVCGDTFPSKSGQERHLRMLHATQAFPCKYCPATFYSLPGLTRDINKYHSSENRQVILLQVPVRV</sequence>
<feature type="domain" description="C2H2-type" evidence="16">
    <location>
        <begin position="189"/>
        <end position="217"/>
    </location>
</feature>
<keyword evidence="10" id="KW-0238">DNA-binding</keyword>
<dbReference type="InterPro" id="IPR013087">
    <property type="entry name" value="Znf_C2H2_type"/>
</dbReference>
<keyword evidence="3" id="KW-0479">Metal-binding</keyword>
<comment type="similarity">
    <text evidence="13">Belongs to the INSM1 family.</text>
</comment>
<dbReference type="GO" id="GO:0017053">
    <property type="term" value="C:transcription repressor complex"/>
    <property type="evidence" value="ECO:0007669"/>
    <property type="project" value="TreeGrafter"/>
</dbReference>
<keyword evidence="6" id="KW-0221">Differentiation</keyword>
<reference evidence="17 18" key="1">
    <citation type="journal article" date="2024" name="Proc. Natl. Acad. Sci. U.S.A.">
        <title>The genetic regulatory architecture and epigenomic basis for age-related changes in rattlesnake venom.</title>
        <authorList>
            <person name="Hogan M.P."/>
            <person name="Holding M.L."/>
            <person name="Nystrom G.S."/>
            <person name="Colston T.J."/>
            <person name="Bartlett D.A."/>
            <person name="Mason A.J."/>
            <person name="Ellsworth S.A."/>
            <person name="Rautsaw R.M."/>
            <person name="Lawrence K.C."/>
            <person name="Strickland J.L."/>
            <person name="He B."/>
            <person name="Fraser P."/>
            <person name="Margres M.J."/>
            <person name="Gilbert D.M."/>
            <person name="Gibbs H.L."/>
            <person name="Parkinson C.L."/>
            <person name="Rokyta D.R."/>
        </authorList>
    </citation>
    <scope>NUCLEOTIDE SEQUENCE [LARGE SCALE GENOMIC DNA]</scope>
    <source>
        <strain evidence="17">DRR0105</strain>
    </source>
</reference>
<keyword evidence="9" id="KW-0805">Transcription regulation</keyword>
<dbReference type="GO" id="GO:0001227">
    <property type="term" value="F:DNA-binding transcription repressor activity, RNA polymerase II-specific"/>
    <property type="evidence" value="ECO:0007669"/>
    <property type="project" value="TreeGrafter"/>
</dbReference>
<feature type="compositionally biased region" description="Basic residues" evidence="15">
    <location>
        <begin position="57"/>
        <end position="66"/>
    </location>
</feature>
<dbReference type="GO" id="GO:0030182">
    <property type="term" value="P:neuron differentiation"/>
    <property type="evidence" value="ECO:0007669"/>
    <property type="project" value="TreeGrafter"/>
</dbReference>
<dbReference type="SUPFAM" id="SSF57667">
    <property type="entry name" value="beta-beta-alpha zinc fingers"/>
    <property type="match status" value="1"/>
</dbReference>
<keyword evidence="12" id="KW-0539">Nucleus</keyword>
<evidence type="ECO:0000256" key="12">
    <source>
        <dbReference type="ARBA" id="ARBA00023242"/>
    </source>
</evidence>
<evidence type="ECO:0000256" key="2">
    <source>
        <dbReference type="ARBA" id="ARBA00022473"/>
    </source>
</evidence>
<gene>
    <name evidence="17" type="ORF">NXF25_018799</name>
</gene>
<evidence type="ECO:0000256" key="11">
    <source>
        <dbReference type="ARBA" id="ARBA00023163"/>
    </source>
</evidence>
<evidence type="ECO:0000256" key="10">
    <source>
        <dbReference type="ARBA" id="ARBA00023125"/>
    </source>
</evidence>
<evidence type="ECO:0000256" key="14">
    <source>
        <dbReference type="PROSITE-ProRule" id="PRU00042"/>
    </source>
</evidence>
<dbReference type="PROSITE" id="PS00028">
    <property type="entry name" value="ZINC_FINGER_C2H2_1"/>
    <property type="match status" value="1"/>
</dbReference>
<evidence type="ECO:0000256" key="3">
    <source>
        <dbReference type="ARBA" id="ARBA00022723"/>
    </source>
</evidence>
<accession>A0AAW1B0A9</accession>
<keyword evidence="5 14" id="KW-0863">Zinc-finger</keyword>
<dbReference type="GO" id="GO:0000978">
    <property type="term" value="F:RNA polymerase II cis-regulatory region sequence-specific DNA binding"/>
    <property type="evidence" value="ECO:0007669"/>
    <property type="project" value="TreeGrafter"/>
</dbReference>
<evidence type="ECO:0000256" key="8">
    <source>
        <dbReference type="ARBA" id="ARBA00022902"/>
    </source>
</evidence>
<evidence type="ECO:0000256" key="6">
    <source>
        <dbReference type="ARBA" id="ARBA00022782"/>
    </source>
</evidence>
<dbReference type="InterPro" id="IPR042972">
    <property type="entry name" value="INSM1/2"/>
</dbReference>
<dbReference type="Proteomes" id="UP001474421">
    <property type="component" value="Unassembled WGS sequence"/>
</dbReference>
<dbReference type="EMBL" id="JAOTOJ010000009">
    <property type="protein sequence ID" value="KAK9395438.1"/>
    <property type="molecule type" value="Genomic_DNA"/>
</dbReference>
<dbReference type="GO" id="GO:0005634">
    <property type="term" value="C:nucleus"/>
    <property type="evidence" value="ECO:0007669"/>
    <property type="project" value="UniProtKB-SubCell"/>
</dbReference>
<organism evidence="17 18">
    <name type="scientific">Crotalus adamanteus</name>
    <name type="common">Eastern diamondback rattlesnake</name>
    <dbReference type="NCBI Taxonomy" id="8729"/>
    <lineage>
        <taxon>Eukaryota</taxon>
        <taxon>Metazoa</taxon>
        <taxon>Chordata</taxon>
        <taxon>Craniata</taxon>
        <taxon>Vertebrata</taxon>
        <taxon>Euteleostomi</taxon>
        <taxon>Lepidosauria</taxon>
        <taxon>Squamata</taxon>
        <taxon>Bifurcata</taxon>
        <taxon>Unidentata</taxon>
        <taxon>Episquamata</taxon>
        <taxon>Toxicofera</taxon>
        <taxon>Serpentes</taxon>
        <taxon>Colubroidea</taxon>
        <taxon>Viperidae</taxon>
        <taxon>Crotalinae</taxon>
        <taxon>Crotalus</taxon>
    </lineage>
</organism>
<keyword evidence="11" id="KW-0804">Transcription</keyword>
<evidence type="ECO:0000313" key="18">
    <source>
        <dbReference type="Proteomes" id="UP001474421"/>
    </source>
</evidence>
<keyword evidence="18" id="KW-1185">Reference proteome</keyword>
<evidence type="ECO:0000256" key="1">
    <source>
        <dbReference type="ARBA" id="ARBA00004123"/>
    </source>
</evidence>
<evidence type="ECO:0000256" key="15">
    <source>
        <dbReference type="SAM" id="MobiDB-lite"/>
    </source>
</evidence>
<evidence type="ECO:0000256" key="7">
    <source>
        <dbReference type="ARBA" id="ARBA00022833"/>
    </source>
</evidence>
<dbReference type="PANTHER" id="PTHR15065">
    <property type="entry name" value="INSULINOMA-ASSOCIATED 1"/>
    <property type="match status" value="1"/>
</dbReference>
<evidence type="ECO:0000256" key="13">
    <source>
        <dbReference type="ARBA" id="ARBA00038003"/>
    </source>
</evidence>
<evidence type="ECO:0000259" key="16">
    <source>
        <dbReference type="PROSITE" id="PS50157"/>
    </source>
</evidence>
<evidence type="ECO:0000313" key="17">
    <source>
        <dbReference type="EMBL" id="KAK9395438.1"/>
    </source>
</evidence>
<keyword evidence="2" id="KW-0217">Developmental protein</keyword>
<feature type="region of interest" description="Disordered" evidence="15">
    <location>
        <begin position="38"/>
        <end position="80"/>
    </location>
</feature>
<dbReference type="AlphaFoldDB" id="A0AAW1B0A9"/>
<dbReference type="InterPro" id="IPR036236">
    <property type="entry name" value="Znf_C2H2_sf"/>
</dbReference>
<evidence type="ECO:0000256" key="9">
    <source>
        <dbReference type="ARBA" id="ARBA00023015"/>
    </source>
</evidence>
<dbReference type="PROSITE" id="PS50157">
    <property type="entry name" value="ZINC_FINGER_C2H2_2"/>
    <property type="match status" value="1"/>
</dbReference>